<evidence type="ECO:0000256" key="1">
    <source>
        <dbReference type="SAM" id="SignalP"/>
    </source>
</evidence>
<dbReference type="AlphaFoldDB" id="A0A2P6RI45"/>
<evidence type="ECO:0000313" key="2">
    <source>
        <dbReference type="EMBL" id="PRQ46102.1"/>
    </source>
</evidence>
<reference evidence="2 3" key="1">
    <citation type="journal article" date="2018" name="Nat. Genet.">
        <title>The Rosa genome provides new insights in the design of modern roses.</title>
        <authorList>
            <person name="Bendahmane M."/>
        </authorList>
    </citation>
    <scope>NUCLEOTIDE SEQUENCE [LARGE SCALE GENOMIC DNA]</scope>
    <source>
        <strain evidence="3">cv. Old Blush</strain>
    </source>
</reference>
<sequence length="130" mass="14291">MRREILTWCSTLVFLCLLALSACESTSTVPKAEGHGPQKKEKQLKGCADVYDIMTKSSGKGHQRTYGKMHVVHHLKVSKKAKGIYGGASDLKRPKSSHSAASAFLGKPPNLFFSAVVRHVTIGWFIFALF</sequence>
<proteinExistence type="predicted"/>
<dbReference type="Gramene" id="PRQ46102">
    <property type="protein sequence ID" value="PRQ46102"/>
    <property type="gene ID" value="RchiOBHm_Chr2g0085471"/>
</dbReference>
<dbReference type="OMA" id="IHEMTTR"/>
<evidence type="ECO:0000313" key="3">
    <source>
        <dbReference type="Proteomes" id="UP000238479"/>
    </source>
</evidence>
<feature type="chain" id="PRO_5015146676" evidence="1">
    <location>
        <begin position="24"/>
        <end position="130"/>
    </location>
</feature>
<name>A0A2P6RI45_ROSCH</name>
<dbReference type="PROSITE" id="PS51257">
    <property type="entry name" value="PROKAR_LIPOPROTEIN"/>
    <property type="match status" value="1"/>
</dbReference>
<organism evidence="2 3">
    <name type="scientific">Rosa chinensis</name>
    <name type="common">China rose</name>
    <dbReference type="NCBI Taxonomy" id="74649"/>
    <lineage>
        <taxon>Eukaryota</taxon>
        <taxon>Viridiplantae</taxon>
        <taxon>Streptophyta</taxon>
        <taxon>Embryophyta</taxon>
        <taxon>Tracheophyta</taxon>
        <taxon>Spermatophyta</taxon>
        <taxon>Magnoliopsida</taxon>
        <taxon>eudicotyledons</taxon>
        <taxon>Gunneridae</taxon>
        <taxon>Pentapetalae</taxon>
        <taxon>rosids</taxon>
        <taxon>fabids</taxon>
        <taxon>Rosales</taxon>
        <taxon>Rosaceae</taxon>
        <taxon>Rosoideae</taxon>
        <taxon>Rosoideae incertae sedis</taxon>
        <taxon>Rosa</taxon>
    </lineage>
</organism>
<keyword evidence="1" id="KW-0732">Signal</keyword>
<keyword evidence="3" id="KW-1185">Reference proteome</keyword>
<gene>
    <name evidence="2" type="ORF">RchiOBHm_Chr2g0085471</name>
</gene>
<comment type="caution">
    <text evidence="2">The sequence shown here is derived from an EMBL/GenBank/DDBJ whole genome shotgun (WGS) entry which is preliminary data.</text>
</comment>
<dbReference type="EMBL" id="PDCK01000040">
    <property type="protein sequence ID" value="PRQ46102.1"/>
    <property type="molecule type" value="Genomic_DNA"/>
</dbReference>
<protein>
    <submittedName>
        <fullName evidence="2">Uncharacterized protein</fullName>
    </submittedName>
</protein>
<dbReference type="Proteomes" id="UP000238479">
    <property type="component" value="Chromosome 2"/>
</dbReference>
<feature type="signal peptide" evidence="1">
    <location>
        <begin position="1"/>
        <end position="23"/>
    </location>
</feature>
<accession>A0A2P6RI45</accession>